<keyword evidence="7" id="KW-0808">Transferase</keyword>
<proteinExistence type="inferred from homology"/>
<reference evidence="14 15" key="1">
    <citation type="submission" date="2019-09" db="EMBL/GenBank/DDBJ databases">
        <title>Genome sequence of Adhaeribacter sp. M2.</title>
        <authorList>
            <person name="Srinivasan S."/>
        </authorList>
    </citation>
    <scope>NUCLEOTIDE SEQUENCE [LARGE SCALE GENOMIC DNA]</scope>
    <source>
        <strain evidence="14 15">M2</strain>
    </source>
</reference>
<evidence type="ECO:0000256" key="6">
    <source>
        <dbReference type="ARBA" id="ARBA00022676"/>
    </source>
</evidence>
<evidence type="ECO:0000256" key="12">
    <source>
        <dbReference type="SAM" id="Phobius"/>
    </source>
</evidence>
<dbReference type="GO" id="GO:0008658">
    <property type="term" value="F:penicillin binding"/>
    <property type="evidence" value="ECO:0007669"/>
    <property type="project" value="InterPro"/>
</dbReference>
<keyword evidence="15" id="KW-1185">Reference proteome</keyword>
<comment type="pathway">
    <text evidence="1">Cell wall biogenesis; peptidoglycan biosynthesis.</text>
</comment>
<comment type="similarity">
    <text evidence="2">In the C-terminal section; belongs to the transpeptidase family.</text>
</comment>
<dbReference type="GO" id="GO:0009252">
    <property type="term" value="P:peptidoglycan biosynthetic process"/>
    <property type="evidence" value="ECO:0007669"/>
    <property type="project" value="InterPro"/>
</dbReference>
<dbReference type="NCBIfam" id="TIGR02073">
    <property type="entry name" value="PBP_1c"/>
    <property type="match status" value="1"/>
</dbReference>
<dbReference type="GO" id="GO:0006508">
    <property type="term" value="P:proteolysis"/>
    <property type="evidence" value="ECO:0007669"/>
    <property type="project" value="UniProtKB-KW"/>
</dbReference>
<evidence type="ECO:0000256" key="1">
    <source>
        <dbReference type="ARBA" id="ARBA00004752"/>
    </source>
</evidence>
<dbReference type="GO" id="GO:0008955">
    <property type="term" value="F:peptidoglycan glycosyltransferase activity"/>
    <property type="evidence" value="ECO:0007669"/>
    <property type="project" value="UniProtKB-EC"/>
</dbReference>
<evidence type="ECO:0000313" key="15">
    <source>
        <dbReference type="Proteomes" id="UP000326570"/>
    </source>
</evidence>
<dbReference type="Pfam" id="PF06832">
    <property type="entry name" value="BiPBP_C"/>
    <property type="match status" value="1"/>
</dbReference>
<dbReference type="InterPro" id="IPR050396">
    <property type="entry name" value="Glycosyltr_51/Transpeptidase"/>
</dbReference>
<evidence type="ECO:0000256" key="2">
    <source>
        <dbReference type="ARBA" id="ARBA00007090"/>
    </source>
</evidence>
<dbReference type="Gene3D" id="3.40.710.10">
    <property type="entry name" value="DD-peptidase/beta-lactamase superfamily"/>
    <property type="match status" value="1"/>
</dbReference>
<evidence type="ECO:0000313" key="14">
    <source>
        <dbReference type="EMBL" id="KAA9338848.1"/>
    </source>
</evidence>
<dbReference type="PANTHER" id="PTHR32282:SF15">
    <property type="entry name" value="PENICILLIN-BINDING PROTEIN 1C"/>
    <property type="match status" value="1"/>
</dbReference>
<dbReference type="InterPro" id="IPR012338">
    <property type="entry name" value="Beta-lactam/transpept-like"/>
</dbReference>
<keyword evidence="5" id="KW-0645">Protease</keyword>
<dbReference type="GO" id="GO:0030288">
    <property type="term" value="C:outer membrane-bounded periplasmic space"/>
    <property type="evidence" value="ECO:0007669"/>
    <property type="project" value="TreeGrafter"/>
</dbReference>
<evidence type="ECO:0000256" key="8">
    <source>
        <dbReference type="ARBA" id="ARBA00022801"/>
    </source>
</evidence>
<keyword evidence="12" id="KW-0812">Transmembrane</keyword>
<comment type="caution">
    <text evidence="14">The sequence shown here is derived from an EMBL/GenBank/DDBJ whole genome shotgun (WGS) entry which is preliminary data.</text>
</comment>
<feature type="transmembrane region" description="Helical" evidence="12">
    <location>
        <begin position="21"/>
        <end position="43"/>
    </location>
</feature>
<dbReference type="InterPro" id="IPR001460">
    <property type="entry name" value="PCN-bd_Tpept"/>
</dbReference>
<evidence type="ECO:0000256" key="10">
    <source>
        <dbReference type="ARBA" id="ARBA00044770"/>
    </source>
</evidence>
<evidence type="ECO:0000256" key="7">
    <source>
        <dbReference type="ARBA" id="ARBA00022679"/>
    </source>
</evidence>
<dbReference type="PANTHER" id="PTHR32282">
    <property type="entry name" value="BINDING PROTEIN TRANSPEPTIDASE, PUTATIVE-RELATED"/>
    <property type="match status" value="1"/>
</dbReference>
<sequence length="782" mass="88884">MLSSGKSILKTFLRNRYLRAAARLFLAPVFGFLSLAFLLNFFFPLKVQLNYSPLVTAADGTVLHAFLNHNQKWRMKTELDEITPTLQKAIVYKEDKYFYRHPGVNPVAMFRALFNNVVRGRKTSGASTITMQVARLMEPKERTYSNKLVEIFRAMQLEYYFSKAEILQFYLNLAPYGSNIEGVKSAALLYFQQAPNYLSLAQTVTLAIIPNRPTSLVLGKNNDAILKERNRWLHYFRQEGLFPEKEIEDALQEPLIAKRHAAPKFAPHFAYRLLRQYPQQPIVRTHLDRQKQTKTEVLTNNYVQRLHSLGITNASVLVIDNRTRKVVSYVGSADFEDRENYGQVDGIRAVRSPGSTLKPFLYALAFDRGLITPKMTLTDVPTDFGGYQPENFDKKFNGNITVEKALAYSLNVPAVKVLEQMGVNIFVQQLKQAGFEQVKKDERKLGLSSVLGGCGVKLEELANLFATFANEGKYAPLQWIKTDSLAKSIPLFSPSAAYLTTEILAQLTRPDLPNTYASSMHLPKIAWKTGTSYGRRDAWSIGYNKHYTIAVWVGNFNGVGAPALTGTEIGTPLLFDLFNALDYNSSNDWYTPPAALAFRSVCTESGLVPEEFCQNEQMDYFLPGITQTPKCSHLRRMFVSADEQFSYCRDCLPANGYIKKFYPNEPRELVAFYERERIPYQKLPAHNPACSRVFAENAPFIASPADGSEYLVEREEKQQLLLSAQADKEVKKVYWYVNDKFYKEALVHEKVFFLPEPGQIKISCADDKGRSSDCFVQVKYLN</sequence>
<dbReference type="InterPro" id="IPR036950">
    <property type="entry name" value="PBP_transglycosylase"/>
</dbReference>
<dbReference type="SUPFAM" id="SSF56601">
    <property type="entry name" value="beta-lactamase/transpeptidase-like"/>
    <property type="match status" value="1"/>
</dbReference>
<dbReference type="EC" id="2.4.99.28" evidence="10"/>
<dbReference type="PROSITE" id="PS50035">
    <property type="entry name" value="PLD"/>
    <property type="match status" value="1"/>
</dbReference>
<keyword evidence="12" id="KW-1133">Transmembrane helix</keyword>
<evidence type="ECO:0000256" key="5">
    <source>
        <dbReference type="ARBA" id="ARBA00022670"/>
    </source>
</evidence>
<comment type="similarity">
    <text evidence="3">In the N-terminal section; belongs to the glycosyltransferase 51 family.</text>
</comment>
<dbReference type="Pfam" id="PF00905">
    <property type="entry name" value="Transpeptidase"/>
    <property type="match status" value="1"/>
</dbReference>
<dbReference type="RefSeq" id="WP_150903482.1">
    <property type="nucleotide sequence ID" value="NZ_VTWT01000004.1"/>
</dbReference>
<keyword evidence="4" id="KW-0121">Carboxypeptidase</keyword>
<gene>
    <name evidence="14" type="primary">pbpC</name>
    <name evidence="14" type="ORF">F0P94_08625</name>
</gene>
<dbReference type="Gene3D" id="1.10.3810.10">
    <property type="entry name" value="Biosynthetic peptidoglycan transglycosylase-like"/>
    <property type="match status" value="1"/>
</dbReference>
<dbReference type="Pfam" id="PF00912">
    <property type="entry name" value="Transgly"/>
    <property type="match status" value="1"/>
</dbReference>
<keyword evidence="8" id="KW-0378">Hydrolase</keyword>
<accession>A0A5N1IXM6</accession>
<dbReference type="InterPro" id="IPR001264">
    <property type="entry name" value="Glyco_trans_51"/>
</dbReference>
<dbReference type="AlphaFoldDB" id="A0A5N1IXM6"/>
<dbReference type="InterPro" id="IPR001736">
    <property type="entry name" value="PLipase_D/transphosphatidylase"/>
</dbReference>
<evidence type="ECO:0000256" key="3">
    <source>
        <dbReference type="ARBA" id="ARBA00007739"/>
    </source>
</evidence>
<dbReference type="InterPro" id="IPR023346">
    <property type="entry name" value="Lysozyme-like_dom_sf"/>
</dbReference>
<evidence type="ECO:0000256" key="11">
    <source>
        <dbReference type="ARBA" id="ARBA00049902"/>
    </source>
</evidence>
<dbReference type="EMBL" id="VTWT01000004">
    <property type="protein sequence ID" value="KAA9338848.1"/>
    <property type="molecule type" value="Genomic_DNA"/>
</dbReference>
<organism evidence="14 15">
    <name type="scientific">Adhaeribacter soli</name>
    <dbReference type="NCBI Taxonomy" id="2607655"/>
    <lineage>
        <taxon>Bacteria</taxon>
        <taxon>Pseudomonadati</taxon>
        <taxon>Bacteroidota</taxon>
        <taxon>Cytophagia</taxon>
        <taxon>Cytophagales</taxon>
        <taxon>Hymenobacteraceae</taxon>
        <taxon>Adhaeribacter</taxon>
    </lineage>
</organism>
<comment type="catalytic activity">
    <reaction evidence="11">
        <text>[GlcNAc-(1-&gt;4)-Mur2Ac(oyl-L-Ala-gamma-D-Glu-L-Lys-D-Ala-D-Ala)](n)-di-trans,octa-cis-undecaprenyl diphosphate + beta-D-GlcNAc-(1-&gt;4)-Mur2Ac(oyl-L-Ala-gamma-D-Glu-L-Lys-D-Ala-D-Ala)-di-trans,octa-cis-undecaprenyl diphosphate = [GlcNAc-(1-&gt;4)-Mur2Ac(oyl-L-Ala-gamma-D-Glu-L-Lys-D-Ala-D-Ala)](n+1)-di-trans,octa-cis-undecaprenyl diphosphate + di-trans,octa-cis-undecaprenyl diphosphate + H(+)</text>
        <dbReference type="Rhea" id="RHEA:23708"/>
        <dbReference type="Rhea" id="RHEA-COMP:9602"/>
        <dbReference type="Rhea" id="RHEA-COMP:9603"/>
        <dbReference type="ChEBI" id="CHEBI:15378"/>
        <dbReference type="ChEBI" id="CHEBI:58405"/>
        <dbReference type="ChEBI" id="CHEBI:60033"/>
        <dbReference type="ChEBI" id="CHEBI:78435"/>
        <dbReference type="EC" id="2.4.99.28"/>
    </reaction>
</comment>
<dbReference type="InterPro" id="IPR011815">
    <property type="entry name" value="PBP_1c"/>
</dbReference>
<evidence type="ECO:0000256" key="4">
    <source>
        <dbReference type="ARBA" id="ARBA00022645"/>
    </source>
</evidence>
<dbReference type="Proteomes" id="UP000326570">
    <property type="component" value="Unassembled WGS sequence"/>
</dbReference>
<evidence type="ECO:0000256" key="9">
    <source>
        <dbReference type="ARBA" id="ARBA00023268"/>
    </source>
</evidence>
<dbReference type="SUPFAM" id="SSF53955">
    <property type="entry name" value="Lysozyme-like"/>
    <property type="match status" value="1"/>
</dbReference>
<dbReference type="InterPro" id="IPR009647">
    <property type="entry name" value="PBP_C"/>
</dbReference>
<keyword evidence="6" id="KW-0328">Glycosyltransferase</keyword>
<feature type="domain" description="PLD phosphodiesterase" evidence="13">
    <location>
        <begin position="308"/>
        <end position="339"/>
    </location>
</feature>
<dbReference type="GO" id="GO:0006793">
    <property type="term" value="P:phosphorus metabolic process"/>
    <property type="evidence" value="ECO:0007669"/>
    <property type="project" value="UniProtKB-ARBA"/>
</dbReference>
<evidence type="ECO:0000259" key="13">
    <source>
        <dbReference type="PROSITE" id="PS50035"/>
    </source>
</evidence>
<keyword evidence="9" id="KW-0511">Multifunctional enzyme</keyword>
<name>A0A5N1IXM6_9BACT</name>
<dbReference type="GO" id="GO:0004180">
    <property type="term" value="F:carboxypeptidase activity"/>
    <property type="evidence" value="ECO:0007669"/>
    <property type="project" value="UniProtKB-KW"/>
</dbReference>
<protein>
    <recommendedName>
        <fullName evidence="10">peptidoglycan glycosyltransferase</fullName>
        <ecNumber evidence="10">2.4.99.28</ecNumber>
    </recommendedName>
</protein>
<keyword evidence="12" id="KW-0472">Membrane</keyword>